<keyword evidence="10 12" id="KW-0472">Membrane</keyword>
<proteinExistence type="inferred from homology"/>
<keyword evidence="8 12" id="KW-1133">Transmembrane helix</keyword>
<evidence type="ECO:0000256" key="6">
    <source>
        <dbReference type="ARBA" id="ARBA00022692"/>
    </source>
</evidence>
<dbReference type="EC" id="2.4.1.-" evidence="12"/>
<evidence type="ECO:0000256" key="7">
    <source>
        <dbReference type="ARBA" id="ARBA00022968"/>
    </source>
</evidence>
<dbReference type="InterPro" id="IPR001503">
    <property type="entry name" value="Glyco_trans_10"/>
</dbReference>
<evidence type="ECO:0000256" key="4">
    <source>
        <dbReference type="ARBA" id="ARBA00022676"/>
    </source>
</evidence>
<organism evidence="15 16">
    <name type="scientific">Drosophila hydei</name>
    <name type="common">Fruit fly</name>
    <dbReference type="NCBI Taxonomy" id="7224"/>
    <lineage>
        <taxon>Eukaryota</taxon>
        <taxon>Metazoa</taxon>
        <taxon>Ecdysozoa</taxon>
        <taxon>Arthropoda</taxon>
        <taxon>Hexapoda</taxon>
        <taxon>Insecta</taxon>
        <taxon>Pterygota</taxon>
        <taxon>Neoptera</taxon>
        <taxon>Endopterygota</taxon>
        <taxon>Diptera</taxon>
        <taxon>Brachycera</taxon>
        <taxon>Muscomorpha</taxon>
        <taxon>Ephydroidea</taxon>
        <taxon>Drosophilidae</taxon>
        <taxon>Drosophila</taxon>
    </lineage>
</organism>
<evidence type="ECO:0000256" key="9">
    <source>
        <dbReference type="ARBA" id="ARBA00023034"/>
    </source>
</evidence>
<dbReference type="PANTHER" id="PTHR48438:SF1">
    <property type="entry name" value="ALPHA-(1,3)-FUCOSYLTRANSFERASE C-RELATED"/>
    <property type="match status" value="1"/>
</dbReference>
<dbReference type="GeneID" id="111598412"/>
<evidence type="ECO:0000256" key="2">
    <source>
        <dbReference type="ARBA" id="ARBA00004922"/>
    </source>
</evidence>
<reference evidence="16" key="1">
    <citation type="submission" date="2025-08" db="UniProtKB">
        <authorList>
            <consortium name="RefSeq"/>
        </authorList>
    </citation>
    <scope>IDENTIFICATION</scope>
    <source>
        <strain evidence="16">15085-1641.00</strain>
        <tissue evidence="16">Whole body</tissue>
    </source>
</reference>
<keyword evidence="9 12" id="KW-0333">Golgi apparatus</keyword>
<dbReference type="Pfam" id="PF00852">
    <property type="entry name" value="Glyco_transf_10"/>
    <property type="match status" value="1"/>
</dbReference>
<protein>
    <recommendedName>
        <fullName evidence="12">Fucosyltransferase</fullName>
        <ecNumber evidence="12">2.4.1.-</ecNumber>
    </recommendedName>
</protein>
<evidence type="ECO:0000313" key="15">
    <source>
        <dbReference type="Proteomes" id="UP000504633"/>
    </source>
</evidence>
<evidence type="ECO:0000313" key="16">
    <source>
        <dbReference type="RefSeq" id="XP_023169418.2"/>
    </source>
</evidence>
<feature type="transmembrane region" description="Helical" evidence="12">
    <location>
        <begin position="32"/>
        <end position="50"/>
    </location>
</feature>
<dbReference type="GO" id="GO:0008417">
    <property type="term" value="F:fucosyltransferase activity"/>
    <property type="evidence" value="ECO:0007669"/>
    <property type="project" value="InterPro"/>
</dbReference>
<dbReference type="RefSeq" id="XP_023169418.2">
    <property type="nucleotide sequence ID" value="XM_023313650.2"/>
</dbReference>
<evidence type="ECO:0000256" key="1">
    <source>
        <dbReference type="ARBA" id="ARBA00004447"/>
    </source>
</evidence>
<dbReference type="UniPathway" id="UPA00378"/>
<keyword evidence="11" id="KW-0325">Glycoprotein</keyword>
<dbReference type="Gene3D" id="3.40.50.11660">
    <property type="entry name" value="Glycosyl transferase family 10, C-terminal domain"/>
    <property type="match status" value="1"/>
</dbReference>
<dbReference type="Pfam" id="PF17039">
    <property type="entry name" value="Glyco_tran_10_N"/>
    <property type="match status" value="1"/>
</dbReference>
<evidence type="ECO:0000256" key="10">
    <source>
        <dbReference type="ARBA" id="ARBA00023136"/>
    </source>
</evidence>
<comment type="similarity">
    <text evidence="3 12">Belongs to the glycosyltransferase 10 family.</text>
</comment>
<accession>A0A6J1LP89</accession>
<evidence type="ECO:0000256" key="3">
    <source>
        <dbReference type="ARBA" id="ARBA00008919"/>
    </source>
</evidence>
<dbReference type="OMA" id="CPVYQCE"/>
<evidence type="ECO:0000256" key="8">
    <source>
        <dbReference type="ARBA" id="ARBA00022989"/>
    </source>
</evidence>
<keyword evidence="4 12" id="KW-0328">Glycosyltransferase</keyword>
<dbReference type="InterPro" id="IPR055270">
    <property type="entry name" value="Glyco_tran_10_C"/>
</dbReference>
<evidence type="ECO:0000256" key="5">
    <source>
        <dbReference type="ARBA" id="ARBA00022679"/>
    </source>
</evidence>
<dbReference type="KEGG" id="dhe:111598412"/>
<comment type="subcellular location">
    <subcellularLocation>
        <location evidence="1 12">Golgi apparatus</location>
        <location evidence="1 12">Golgi stack membrane</location>
        <topology evidence="1 12">Single-pass type II membrane protein</topology>
    </subcellularLocation>
</comment>
<dbReference type="InterPro" id="IPR038577">
    <property type="entry name" value="GT10-like_C_sf"/>
</dbReference>
<keyword evidence="6 12" id="KW-0812">Transmembrane</keyword>
<evidence type="ECO:0000259" key="13">
    <source>
        <dbReference type="Pfam" id="PF00852"/>
    </source>
</evidence>
<feature type="domain" description="Fucosyltransferase N-terminal" evidence="14">
    <location>
        <begin position="79"/>
        <end position="197"/>
    </location>
</feature>
<evidence type="ECO:0000259" key="14">
    <source>
        <dbReference type="Pfam" id="PF17039"/>
    </source>
</evidence>
<dbReference type="GO" id="GO:0032580">
    <property type="term" value="C:Golgi cisterna membrane"/>
    <property type="evidence" value="ECO:0007669"/>
    <property type="project" value="UniProtKB-SubCell"/>
</dbReference>
<name>A0A6J1LP89_DROHY</name>
<dbReference type="FunFam" id="3.40.50.11660:FF:000006">
    <property type="entry name" value="Alpha-(1,3)-fucosyltransferase C"/>
    <property type="match status" value="1"/>
</dbReference>
<dbReference type="Proteomes" id="UP000504633">
    <property type="component" value="Unplaced"/>
</dbReference>
<dbReference type="SUPFAM" id="SSF53756">
    <property type="entry name" value="UDP-Glycosyltransferase/glycogen phosphorylase"/>
    <property type="match status" value="1"/>
</dbReference>
<feature type="domain" description="Fucosyltransferase C-terminal" evidence="13">
    <location>
        <begin position="235"/>
        <end position="409"/>
    </location>
</feature>
<evidence type="ECO:0000256" key="12">
    <source>
        <dbReference type="RuleBase" id="RU003832"/>
    </source>
</evidence>
<sequence>MAIADDRSNWLLAGWLAVHRWPLTMRFQTRRTLALVLLCLFLFGALIYKINNSPLVNQNGILREYLVESQVSVGTRPGTRTILLWSSFFGNRRWSLPSDTLGPQQFRDDLNCPVYQCELSNRHDFLPSLELYDAIVYHVAQPFPLLLPLPTRRSPHQAYVFALMEPPGETKHQLNDEQHFYNLTMTYRLDSDIVWPYAHVVDNLTGARVAPSRFPYWREPPALGSWNDSTVARLWHTKTKMAAWFVSHCKTLSEREKLAAALQQHIQVDIYGQCGPLNCARDDPHCNEMLDTDYLFYLAFENSLCTDYVTEKLYDALQRHIVPVVFGGANYSRFLPPHSYIDANRFDSIEQLAQHLRFVAADQQEYISYFWWRQHYRLETSSPFCELCARLHQSSWTHKTQSYNNIESWWYNGCRLTSHIRF</sequence>
<comment type="pathway">
    <text evidence="2">Protein modification; protein glycosylation.</text>
</comment>
<dbReference type="OrthoDB" id="427096at2759"/>
<dbReference type="PANTHER" id="PTHR48438">
    <property type="entry name" value="ALPHA-(1,3)-FUCOSYLTRANSFERASE C-RELATED"/>
    <property type="match status" value="1"/>
</dbReference>
<gene>
    <name evidence="16" type="primary">LOC111598412</name>
</gene>
<dbReference type="AlphaFoldDB" id="A0A6J1LP89"/>
<dbReference type="InterPro" id="IPR031481">
    <property type="entry name" value="Glyco_tran_10_N"/>
</dbReference>
<keyword evidence="7" id="KW-0735">Signal-anchor</keyword>
<keyword evidence="5 12" id="KW-0808">Transferase</keyword>
<keyword evidence="15" id="KW-1185">Reference proteome</keyword>
<evidence type="ECO:0000256" key="11">
    <source>
        <dbReference type="ARBA" id="ARBA00023180"/>
    </source>
</evidence>